<evidence type="ECO:0000313" key="2">
    <source>
        <dbReference type="Proteomes" id="UP000030661"/>
    </source>
</evidence>
<reference evidence="1" key="1">
    <citation type="journal article" date="2015" name="PeerJ">
        <title>First genomic representation of candidate bacterial phylum KSB3 points to enhanced environmental sensing as a trigger of wastewater bulking.</title>
        <authorList>
            <person name="Sekiguchi Y."/>
            <person name="Ohashi A."/>
            <person name="Parks D.H."/>
            <person name="Yamauchi T."/>
            <person name="Tyson G.W."/>
            <person name="Hugenholtz P."/>
        </authorList>
    </citation>
    <scope>NUCLEOTIDE SEQUENCE [LARGE SCALE GENOMIC DNA]</scope>
</reference>
<name>A0A081C8G7_VECG1</name>
<evidence type="ECO:0000313" key="1">
    <source>
        <dbReference type="EMBL" id="GAK60872.1"/>
    </source>
</evidence>
<dbReference type="STRING" id="1499967.U27_00770"/>
<dbReference type="HOGENOM" id="CLU_3022688_0_0_0"/>
<dbReference type="Proteomes" id="UP000030661">
    <property type="component" value="Unassembled WGS sequence"/>
</dbReference>
<gene>
    <name evidence="1" type="ORF">U27_00770</name>
</gene>
<keyword evidence="2" id="KW-1185">Reference proteome</keyword>
<sequence>MTTHDQHDIIRSVENGEWQSVENFEDVKKSLIQAASKTALKNYRINVRISRNPGK</sequence>
<dbReference type="AlphaFoldDB" id="A0A081C8G7"/>
<protein>
    <submittedName>
        <fullName evidence="1">Uncharacterized protein</fullName>
    </submittedName>
</protein>
<proteinExistence type="predicted"/>
<accession>A0A081C8G7</accession>
<dbReference type="EMBL" id="DF820475">
    <property type="protein sequence ID" value="GAK60872.1"/>
    <property type="molecule type" value="Genomic_DNA"/>
</dbReference>
<organism evidence="1">
    <name type="scientific">Vecturithrix granuli</name>
    <dbReference type="NCBI Taxonomy" id="1499967"/>
    <lineage>
        <taxon>Bacteria</taxon>
        <taxon>Candidatus Moduliflexota</taxon>
        <taxon>Candidatus Vecturitrichia</taxon>
        <taxon>Candidatus Vecturitrichales</taxon>
        <taxon>Candidatus Vecturitrichaceae</taxon>
        <taxon>Candidatus Vecturithrix</taxon>
    </lineage>
</organism>